<dbReference type="AlphaFoldDB" id="A0A078AZ48"/>
<feature type="compositionally biased region" description="Polar residues" evidence="5">
    <location>
        <begin position="22"/>
        <end position="40"/>
    </location>
</feature>
<sequence>MNRFKDPRILKGQQRNEYGRLPQSNRSGIAPQSQFSSSAGVVKSSFTTQDGFKIPLTKDLIPIQEASTELKINQKNQKDNKVKDLLNMKKFGQATSNELLQKRKFFDSSIENKMNKRDRKKTGAFNFVQQGQFIKRGELLRKKQLLDEFESRKNQVEQKKDEPISQDPRVTGETNEEQQKKEDGKIQIRKTVNLKPLDPIPDFEWWDQGIFSQTQDQNVTLKRIEGNVEESDIFLDKITHYVQHPVPIKNDYVENINKMVIPIHLTDKEKKRLRKMKRIEKEKDKQEKVKLGLMPAPLPKIKLSNYMKVLGKEAIADPSRVEQQVKRIVDARLEQHLKRNESNKLTRDQKEAKMKRKHERDINNNECRVALFKIDKLTQPHLKFKIDMNAQQYHLGGFCFIADYNMAPADLPNLVLIEGGPRAIKKYKRLMLRRIKWNEKSKKKQNHNNNEDPDYDGDQKMEEEEKNDQNGEEDLDNVKESLDKKCFLVWEGVVKKKNFERWRIVDIRSESEAKRLLTEKGCEHYWNMVVNFIPERAEGEDPQALEKQLM</sequence>
<feature type="domain" description="Pre-mRNA-splicing factor 3" evidence="7">
    <location>
        <begin position="104"/>
        <end position="346"/>
    </location>
</feature>
<evidence type="ECO:0000256" key="5">
    <source>
        <dbReference type="SAM" id="MobiDB-lite"/>
    </source>
</evidence>
<proteinExistence type="predicted"/>
<feature type="region of interest" description="Disordered" evidence="5">
    <location>
        <begin position="152"/>
        <end position="184"/>
    </location>
</feature>
<evidence type="ECO:0000313" key="9">
    <source>
        <dbReference type="Proteomes" id="UP000039865"/>
    </source>
</evidence>
<evidence type="ECO:0000256" key="1">
    <source>
        <dbReference type="ARBA" id="ARBA00004123"/>
    </source>
</evidence>
<accession>A0A078AZ48</accession>
<dbReference type="GO" id="GO:0046540">
    <property type="term" value="C:U4/U6 x U5 tri-snRNP complex"/>
    <property type="evidence" value="ECO:0007669"/>
    <property type="project" value="InterPro"/>
</dbReference>
<dbReference type="InterPro" id="IPR010541">
    <property type="entry name" value="Prp3_C"/>
</dbReference>
<keyword evidence="4" id="KW-0539">Nucleus</keyword>
<dbReference type="Pfam" id="PF06544">
    <property type="entry name" value="Prp3_C"/>
    <property type="match status" value="1"/>
</dbReference>
<evidence type="ECO:0000259" key="6">
    <source>
        <dbReference type="Pfam" id="PF06544"/>
    </source>
</evidence>
<evidence type="ECO:0000313" key="8">
    <source>
        <dbReference type="EMBL" id="CDW87376.1"/>
    </source>
</evidence>
<gene>
    <name evidence="8" type="primary">Contig8412.g8968</name>
    <name evidence="8" type="ORF">STYLEM_16479</name>
</gene>
<dbReference type="PANTHER" id="PTHR14212">
    <property type="entry name" value="U4/U6-ASSOCIATED RNA SPLICING FACTOR-RELATED"/>
    <property type="match status" value="1"/>
</dbReference>
<dbReference type="PANTHER" id="PTHR14212:SF0">
    <property type="entry name" value="U4_U6 SMALL NUCLEAR RIBONUCLEOPROTEIN PRP3"/>
    <property type="match status" value="1"/>
</dbReference>
<feature type="compositionally biased region" description="Basic and acidic residues" evidence="5">
    <location>
        <begin position="152"/>
        <end position="163"/>
    </location>
</feature>
<feature type="region of interest" description="Disordered" evidence="5">
    <location>
        <begin position="1"/>
        <end position="40"/>
    </location>
</feature>
<dbReference type="Proteomes" id="UP000039865">
    <property type="component" value="Unassembled WGS sequence"/>
</dbReference>
<evidence type="ECO:0000256" key="3">
    <source>
        <dbReference type="ARBA" id="ARBA00023187"/>
    </source>
</evidence>
<dbReference type="OMA" id="NPQHRFK"/>
<reference evidence="8 9" key="1">
    <citation type="submission" date="2014-06" db="EMBL/GenBank/DDBJ databases">
        <authorList>
            <person name="Swart Estienne"/>
        </authorList>
    </citation>
    <scope>NUCLEOTIDE SEQUENCE [LARGE SCALE GENOMIC DNA]</scope>
    <source>
        <strain evidence="8 9">130c</strain>
    </source>
</reference>
<feature type="domain" description="Small nuclear ribonucleoprotein Prp3 C-terminal" evidence="6">
    <location>
        <begin position="370"/>
        <end position="529"/>
    </location>
</feature>
<dbReference type="EMBL" id="CCKQ01015557">
    <property type="protein sequence ID" value="CDW87376.1"/>
    <property type="molecule type" value="Genomic_DNA"/>
</dbReference>
<dbReference type="GO" id="GO:0000398">
    <property type="term" value="P:mRNA splicing, via spliceosome"/>
    <property type="evidence" value="ECO:0007669"/>
    <property type="project" value="InterPro"/>
</dbReference>
<feature type="compositionally biased region" description="Acidic residues" evidence="5">
    <location>
        <begin position="451"/>
        <end position="475"/>
    </location>
</feature>
<dbReference type="CDD" id="cd24162">
    <property type="entry name" value="Prp3_C"/>
    <property type="match status" value="1"/>
</dbReference>
<dbReference type="OrthoDB" id="10264544at2759"/>
<keyword evidence="8" id="KW-0687">Ribonucleoprotein</keyword>
<organism evidence="8 9">
    <name type="scientific">Stylonychia lemnae</name>
    <name type="common">Ciliate</name>
    <dbReference type="NCBI Taxonomy" id="5949"/>
    <lineage>
        <taxon>Eukaryota</taxon>
        <taxon>Sar</taxon>
        <taxon>Alveolata</taxon>
        <taxon>Ciliophora</taxon>
        <taxon>Intramacronucleata</taxon>
        <taxon>Spirotrichea</taxon>
        <taxon>Stichotrichia</taxon>
        <taxon>Sporadotrichida</taxon>
        <taxon>Oxytrichidae</taxon>
        <taxon>Stylonychinae</taxon>
        <taxon>Stylonychia</taxon>
    </lineage>
</organism>
<feature type="region of interest" description="Disordered" evidence="5">
    <location>
        <begin position="438"/>
        <end position="476"/>
    </location>
</feature>
<evidence type="ECO:0000256" key="4">
    <source>
        <dbReference type="ARBA" id="ARBA00023242"/>
    </source>
</evidence>
<name>A0A078AZ48_STYLE</name>
<evidence type="ECO:0000259" key="7">
    <source>
        <dbReference type="Pfam" id="PF08572"/>
    </source>
</evidence>
<comment type="subcellular location">
    <subcellularLocation>
        <location evidence="1">Nucleus</location>
    </subcellularLocation>
</comment>
<dbReference type="InterPro" id="IPR013881">
    <property type="entry name" value="Pre-mRNA_splic_Prp3_dom"/>
</dbReference>
<dbReference type="InterPro" id="IPR027104">
    <property type="entry name" value="Prp3"/>
</dbReference>
<keyword evidence="2" id="KW-0507">mRNA processing</keyword>
<keyword evidence="3" id="KW-0508">mRNA splicing</keyword>
<keyword evidence="9" id="KW-1185">Reference proteome</keyword>
<protein>
    <submittedName>
        <fullName evidence="8">U4 u6 small nuclear ribonucleoprotein</fullName>
    </submittedName>
</protein>
<dbReference type="InParanoid" id="A0A078AZ48"/>
<dbReference type="Pfam" id="PF08572">
    <property type="entry name" value="PRP3"/>
    <property type="match status" value="1"/>
</dbReference>
<evidence type="ECO:0000256" key="2">
    <source>
        <dbReference type="ARBA" id="ARBA00022664"/>
    </source>
</evidence>